<dbReference type="InterPro" id="IPR030678">
    <property type="entry name" value="Peptide/Ni-bd"/>
</dbReference>
<feature type="domain" description="Solute-binding protein family 5" evidence="5">
    <location>
        <begin position="77"/>
        <end position="432"/>
    </location>
</feature>
<dbReference type="PANTHER" id="PTHR30290">
    <property type="entry name" value="PERIPLASMIC BINDING COMPONENT OF ABC TRANSPORTER"/>
    <property type="match status" value="1"/>
</dbReference>
<evidence type="ECO:0000256" key="1">
    <source>
        <dbReference type="ARBA" id="ARBA00005695"/>
    </source>
</evidence>
<dbReference type="SUPFAM" id="SSF53850">
    <property type="entry name" value="Periplasmic binding protein-like II"/>
    <property type="match status" value="1"/>
</dbReference>
<accession>A0A895YEX6</accession>
<keyword evidence="2" id="KW-0813">Transport</keyword>
<evidence type="ECO:0000313" key="6">
    <source>
        <dbReference type="EMBL" id="QSB14685.1"/>
    </source>
</evidence>
<dbReference type="InterPro" id="IPR039424">
    <property type="entry name" value="SBP_5"/>
</dbReference>
<sequence>MRRCLTVASAASLVLAVAACGDDSDAGADDTAPLVIAVGAEPDNLNPIFGDIYGTIYGDKWPMFSGLIGYDQQLNQVPDLAAELPEVTGTTVTVTLRDDATWHDGEPVTAHDVVFTYESILDPDVATRLRDLLFDSLTEVRAVDDTTVEFTLGRDDPAFLDKLYIGIIPEHLLADEDLNTTEFNVEPVGSGPFVFDQWRRGERIVLTAHDGWHGGEVASPRLTFSFVPDENARAAQLDTGTVDAEASSLPPQTANTFDRDGFQVVGVPGDSLALILPNDNPLFTDARVREAIGLAIDRQAIVDGVFEGRAEPVYAVLPPGHWAADESINQPHDPAEAQQLLDAAGWSADGDLLVDDAGEPFAFTLVYGAGDAGDRGAALAVADDLAQLGMQVELESAGHAVMVDHLAEGTPALNRTGTVFDPDLDFLDTFHSSRIDDGNAFNNPAVIDDPALDAALEAGRASFDPAERAAAYAEVQQLVAANGGYHHLVRPEHVFVVSDRVAGVDAAIGEGHLHGFSRGLLWNLHEWRVTG</sequence>
<protein>
    <recommendedName>
        <fullName evidence="5">Solute-binding protein family 5 domain-containing protein</fullName>
    </recommendedName>
</protein>
<dbReference type="EMBL" id="CP070499">
    <property type="protein sequence ID" value="QSB14685.1"/>
    <property type="molecule type" value="Genomic_DNA"/>
</dbReference>
<dbReference type="GO" id="GO:0015833">
    <property type="term" value="P:peptide transport"/>
    <property type="evidence" value="ECO:0007669"/>
    <property type="project" value="TreeGrafter"/>
</dbReference>
<dbReference type="Gene3D" id="3.40.190.10">
    <property type="entry name" value="Periplasmic binding protein-like II"/>
    <property type="match status" value="1"/>
</dbReference>
<reference evidence="6" key="1">
    <citation type="submission" date="2021-02" db="EMBL/GenBank/DDBJ databases">
        <title>Natrosporangium hydrolyticum gen. nov., sp. nov, a haloalkaliphilic actinobacterium from a soda solonchak soil.</title>
        <authorList>
            <person name="Sorokin D.Y."/>
            <person name="Khijniak T.V."/>
            <person name="Zakharycheva A.P."/>
            <person name="Boueva O.V."/>
            <person name="Ariskina E.V."/>
            <person name="Hahnke R.L."/>
            <person name="Bunk B."/>
            <person name="Sproer C."/>
            <person name="Schumann P."/>
            <person name="Evtushenko L.I."/>
            <person name="Kublanov I.V."/>
        </authorList>
    </citation>
    <scope>NUCLEOTIDE SEQUENCE</scope>
    <source>
        <strain evidence="6">DSM 106523</strain>
    </source>
</reference>
<dbReference type="GO" id="GO:1904680">
    <property type="term" value="F:peptide transmembrane transporter activity"/>
    <property type="evidence" value="ECO:0007669"/>
    <property type="project" value="TreeGrafter"/>
</dbReference>
<evidence type="ECO:0000256" key="2">
    <source>
        <dbReference type="ARBA" id="ARBA00022448"/>
    </source>
</evidence>
<name>A0A895YEX6_9ACTN</name>
<dbReference type="Gene3D" id="3.10.105.10">
    <property type="entry name" value="Dipeptide-binding Protein, Domain 3"/>
    <property type="match status" value="1"/>
</dbReference>
<evidence type="ECO:0000313" key="7">
    <source>
        <dbReference type="Proteomes" id="UP000662857"/>
    </source>
</evidence>
<dbReference type="PROSITE" id="PS51257">
    <property type="entry name" value="PROKAR_LIPOPROTEIN"/>
    <property type="match status" value="1"/>
</dbReference>
<dbReference type="KEGG" id="nhy:JQS43_25045"/>
<evidence type="ECO:0000256" key="4">
    <source>
        <dbReference type="SAM" id="SignalP"/>
    </source>
</evidence>
<proteinExistence type="inferred from homology"/>
<dbReference type="PANTHER" id="PTHR30290:SF9">
    <property type="entry name" value="OLIGOPEPTIDE-BINDING PROTEIN APPA"/>
    <property type="match status" value="1"/>
</dbReference>
<feature type="chain" id="PRO_5038884721" description="Solute-binding protein family 5 domain-containing protein" evidence="4">
    <location>
        <begin position="20"/>
        <end position="531"/>
    </location>
</feature>
<dbReference type="AlphaFoldDB" id="A0A895YEX6"/>
<gene>
    <name evidence="6" type="ORF">JQS43_25045</name>
</gene>
<dbReference type="Gene3D" id="3.90.76.10">
    <property type="entry name" value="Dipeptide-binding Protein, Domain 1"/>
    <property type="match status" value="1"/>
</dbReference>
<comment type="similarity">
    <text evidence="1">Belongs to the bacterial solute-binding protein 5 family.</text>
</comment>
<dbReference type="GO" id="GO:0043190">
    <property type="term" value="C:ATP-binding cassette (ABC) transporter complex"/>
    <property type="evidence" value="ECO:0007669"/>
    <property type="project" value="InterPro"/>
</dbReference>
<evidence type="ECO:0000259" key="5">
    <source>
        <dbReference type="Pfam" id="PF00496"/>
    </source>
</evidence>
<dbReference type="InterPro" id="IPR000914">
    <property type="entry name" value="SBP_5_dom"/>
</dbReference>
<organism evidence="6 7">
    <name type="scientific">Natronosporangium hydrolyticum</name>
    <dbReference type="NCBI Taxonomy" id="2811111"/>
    <lineage>
        <taxon>Bacteria</taxon>
        <taxon>Bacillati</taxon>
        <taxon>Actinomycetota</taxon>
        <taxon>Actinomycetes</taxon>
        <taxon>Micromonosporales</taxon>
        <taxon>Micromonosporaceae</taxon>
        <taxon>Natronosporangium</taxon>
    </lineage>
</organism>
<dbReference type="Pfam" id="PF00496">
    <property type="entry name" value="SBP_bac_5"/>
    <property type="match status" value="1"/>
</dbReference>
<dbReference type="PIRSF" id="PIRSF002741">
    <property type="entry name" value="MppA"/>
    <property type="match status" value="1"/>
</dbReference>
<dbReference type="GO" id="GO:0042597">
    <property type="term" value="C:periplasmic space"/>
    <property type="evidence" value="ECO:0007669"/>
    <property type="project" value="UniProtKB-ARBA"/>
</dbReference>
<evidence type="ECO:0000256" key="3">
    <source>
        <dbReference type="ARBA" id="ARBA00022729"/>
    </source>
</evidence>
<keyword evidence="3 4" id="KW-0732">Signal</keyword>
<keyword evidence="7" id="KW-1185">Reference proteome</keyword>
<feature type="signal peptide" evidence="4">
    <location>
        <begin position="1"/>
        <end position="19"/>
    </location>
</feature>
<dbReference type="Proteomes" id="UP000662857">
    <property type="component" value="Chromosome"/>
</dbReference>
<dbReference type="RefSeq" id="WP_239676836.1">
    <property type="nucleotide sequence ID" value="NZ_CP070499.1"/>
</dbReference>